<sequence>MPASSSDDDLDDDDEENEDDDDLDQQQQPEFEEDPQSGPTDSAPITRESEVLSDEGVRISHFPSMIKHTVNCPHSSVLAIVALEKAIQCGEGKNLQNDVVLENESHGQLQALSAVPADSPASAGDQGSSSTAAYVITPPPVMEGRGVVKRFGANGVHVVPMHADWFSPSTVHRLERQVVPHFFSGKSAEHRPEKYMECRNWIVAKYIENPEMRLSVDDFRELVAGIDIDDLTRIVRFLDHWGIINYCVFAPNREHRSDGSYLKEDSNGEVHVPSAALKSIDSLIRFDKPKCRHKAADVYPSLSCRDGEESDLDSRIRERLSENRCNCCSCPLPIVYYQSQKEVDILLCLDCFHDGRYVIGHSSMDFIRVDSTKDYGDLDGESWTDQETLLLLEAVEIYNDNWNEIAEYVGTKSKAQCILHFVRLPMQDGQLENIEVPIVSLSSDLSNKDDSRRSLPNSNGDSAGPDPDTESSPFANSANPVMALVAFLASAIGPRVAAACAHASLAALSEDSQKASGHANRMNLESNSEGNSHGEKTSSSQRKEDNSEAHGQWNQNGEVVPLSAEKVRAAAKAGLAAAATKAKLFSDHEEREIQRLSANIINHQLKRLELKLKQFAEVETLLMKECEQVEKAKQRIAAERTHMISAQFRPPAVMSSTSLPGTSPTMGAGPAIVNSSANNRQQVMTGSPSQPFISGYGNNQQIHPQFMPRQQMYGIGPRVPFSGLQQSSSAAPNVMFNAAANAQPALSNPMLRPVSGTSSGLG</sequence>
<evidence type="ECO:0000313" key="2">
    <source>
        <dbReference type="Proteomes" id="UP001060215"/>
    </source>
</evidence>
<gene>
    <name evidence="1" type="ORF">LOK49_LG08G01568</name>
</gene>
<reference evidence="1 2" key="1">
    <citation type="journal article" date="2022" name="Plant J.">
        <title>Chromosome-level genome of Camellia lanceoleosa provides a valuable resource for understanding genome evolution and self-incompatibility.</title>
        <authorList>
            <person name="Gong W."/>
            <person name="Xiao S."/>
            <person name="Wang L."/>
            <person name="Liao Z."/>
            <person name="Chang Y."/>
            <person name="Mo W."/>
            <person name="Hu G."/>
            <person name="Li W."/>
            <person name="Zhao G."/>
            <person name="Zhu H."/>
            <person name="Hu X."/>
            <person name="Ji K."/>
            <person name="Xiang X."/>
            <person name="Song Q."/>
            <person name="Yuan D."/>
            <person name="Jin S."/>
            <person name="Zhang L."/>
        </authorList>
    </citation>
    <scope>NUCLEOTIDE SEQUENCE [LARGE SCALE GENOMIC DNA]</scope>
    <source>
        <strain evidence="1">SQ_2022a</strain>
    </source>
</reference>
<evidence type="ECO:0000313" key="1">
    <source>
        <dbReference type="EMBL" id="KAI8002659.1"/>
    </source>
</evidence>
<accession>A0ACC0GP21</accession>
<dbReference type="Proteomes" id="UP001060215">
    <property type="component" value="Chromosome 9"/>
</dbReference>
<organism evidence="1 2">
    <name type="scientific">Camellia lanceoleosa</name>
    <dbReference type="NCBI Taxonomy" id="1840588"/>
    <lineage>
        <taxon>Eukaryota</taxon>
        <taxon>Viridiplantae</taxon>
        <taxon>Streptophyta</taxon>
        <taxon>Embryophyta</taxon>
        <taxon>Tracheophyta</taxon>
        <taxon>Spermatophyta</taxon>
        <taxon>Magnoliopsida</taxon>
        <taxon>eudicotyledons</taxon>
        <taxon>Gunneridae</taxon>
        <taxon>Pentapetalae</taxon>
        <taxon>asterids</taxon>
        <taxon>Ericales</taxon>
        <taxon>Theaceae</taxon>
        <taxon>Camellia</taxon>
    </lineage>
</organism>
<name>A0ACC0GP21_9ERIC</name>
<keyword evidence="2" id="KW-1185">Reference proteome</keyword>
<proteinExistence type="predicted"/>
<dbReference type="EMBL" id="CM045766">
    <property type="protein sequence ID" value="KAI8002659.1"/>
    <property type="molecule type" value="Genomic_DNA"/>
</dbReference>
<protein>
    <submittedName>
        <fullName evidence="1">SWI/SNF complex subunit SWI3C</fullName>
    </submittedName>
</protein>
<comment type="caution">
    <text evidence="1">The sequence shown here is derived from an EMBL/GenBank/DDBJ whole genome shotgun (WGS) entry which is preliminary data.</text>
</comment>